<keyword evidence="7 11" id="KW-0812">Transmembrane</keyword>
<keyword evidence="4" id="KW-1003">Cell membrane</keyword>
<feature type="transmembrane region" description="Helical" evidence="11">
    <location>
        <begin position="12"/>
        <end position="35"/>
    </location>
</feature>
<keyword evidence="6" id="KW-0997">Cell inner membrane</keyword>
<dbReference type="GO" id="GO:0015628">
    <property type="term" value="P:protein secretion by the type II secretion system"/>
    <property type="evidence" value="ECO:0007669"/>
    <property type="project" value="InterPro"/>
</dbReference>
<feature type="coiled-coil region" evidence="10">
    <location>
        <begin position="45"/>
        <end position="72"/>
    </location>
</feature>
<evidence type="ECO:0000256" key="7">
    <source>
        <dbReference type="ARBA" id="ARBA00022692"/>
    </source>
</evidence>
<dbReference type="EMBL" id="DRMS01000456">
    <property type="protein sequence ID" value="HFC93521.1"/>
    <property type="molecule type" value="Genomic_DNA"/>
</dbReference>
<proteinExistence type="inferred from homology"/>
<evidence type="ECO:0000256" key="9">
    <source>
        <dbReference type="ARBA" id="ARBA00023136"/>
    </source>
</evidence>
<evidence type="ECO:0000256" key="10">
    <source>
        <dbReference type="SAM" id="Coils"/>
    </source>
</evidence>
<comment type="caution">
    <text evidence="12">The sequence shown here is derived from an EMBL/GenBank/DDBJ whole genome shotgun (WGS) entry which is preliminary data.</text>
</comment>
<dbReference type="AlphaFoldDB" id="A0A7V2T551"/>
<evidence type="ECO:0000256" key="6">
    <source>
        <dbReference type="ARBA" id="ARBA00022519"/>
    </source>
</evidence>
<dbReference type="Pfam" id="PF07963">
    <property type="entry name" value="N_methyl"/>
    <property type="match status" value="1"/>
</dbReference>
<dbReference type="InterPro" id="IPR045584">
    <property type="entry name" value="Pilin-like"/>
</dbReference>
<dbReference type="InterPro" id="IPR051621">
    <property type="entry name" value="T2SS_protein_J"/>
</dbReference>
<sequence>MKISPQSPVLGFTLLELLISMVIFSTMSLMAYAGLNSVLVSNRVTQEQEEALKGLQRTMMFLEKDIRQLATRPRHADYGESLAALQTTDLELTAVLEFTRQGNPNPAEKMRSSLQRVRYVLDKGELQRWAWSIVDHLDAKPIKMPLMTDVEKIGFRFLAANLQWQTDWVVANKATLPKAIEITIKHKQWGDIKRLISVY</sequence>
<reference evidence="12" key="1">
    <citation type="journal article" date="2020" name="mSystems">
        <title>Genome- and Community-Level Interaction Insights into Carbon Utilization and Element Cycling Functions of Hydrothermarchaeota in Hydrothermal Sediment.</title>
        <authorList>
            <person name="Zhou Z."/>
            <person name="Liu Y."/>
            <person name="Xu W."/>
            <person name="Pan J."/>
            <person name="Luo Z.H."/>
            <person name="Li M."/>
        </authorList>
    </citation>
    <scope>NUCLEOTIDE SEQUENCE [LARGE SCALE GENOMIC DNA]</scope>
    <source>
        <strain evidence="12">HyVt-493</strain>
    </source>
</reference>
<keyword evidence="10" id="KW-0175">Coiled coil</keyword>
<dbReference type="Gene3D" id="2.10.70.20">
    <property type="entry name" value="gspk-gspi-gspj complex like domains"/>
    <property type="match status" value="1"/>
</dbReference>
<dbReference type="GO" id="GO:0005886">
    <property type="term" value="C:plasma membrane"/>
    <property type="evidence" value="ECO:0007669"/>
    <property type="project" value="UniProtKB-SubCell"/>
</dbReference>
<evidence type="ECO:0000256" key="11">
    <source>
        <dbReference type="SAM" id="Phobius"/>
    </source>
</evidence>
<evidence type="ECO:0000256" key="5">
    <source>
        <dbReference type="ARBA" id="ARBA00022481"/>
    </source>
</evidence>
<keyword evidence="9 11" id="KW-0472">Membrane</keyword>
<keyword evidence="5" id="KW-0488">Methylation</keyword>
<dbReference type="InterPro" id="IPR012902">
    <property type="entry name" value="N_methyl_site"/>
</dbReference>
<organism evidence="12">
    <name type="scientific">Leucothrix mucor</name>
    <dbReference type="NCBI Taxonomy" id="45248"/>
    <lineage>
        <taxon>Bacteria</taxon>
        <taxon>Pseudomonadati</taxon>
        <taxon>Pseudomonadota</taxon>
        <taxon>Gammaproteobacteria</taxon>
        <taxon>Thiotrichales</taxon>
        <taxon>Thiotrichaceae</taxon>
        <taxon>Leucothrix</taxon>
    </lineage>
</organism>
<dbReference type="Pfam" id="PF11612">
    <property type="entry name" value="T2SSJ"/>
    <property type="match status" value="1"/>
</dbReference>
<evidence type="ECO:0000313" key="12">
    <source>
        <dbReference type="EMBL" id="HFC93521.1"/>
    </source>
</evidence>
<dbReference type="Gene3D" id="3.10.610.10">
    <property type="entry name" value="GSPII I/J protein-like"/>
    <property type="match status" value="1"/>
</dbReference>
<dbReference type="GO" id="GO:0015627">
    <property type="term" value="C:type II protein secretion system complex"/>
    <property type="evidence" value="ECO:0007669"/>
    <property type="project" value="InterPro"/>
</dbReference>
<dbReference type="InterPro" id="IPR010055">
    <property type="entry name" value="T2SS_protein-GspJ"/>
</dbReference>
<comment type="similarity">
    <text evidence="2">Belongs to the GSP J family.</text>
</comment>
<protein>
    <recommendedName>
        <fullName evidence="3">Type II secretion system protein J</fullName>
    </recommendedName>
</protein>
<evidence type="ECO:0000256" key="2">
    <source>
        <dbReference type="ARBA" id="ARBA00011084"/>
    </source>
</evidence>
<keyword evidence="8 11" id="KW-1133">Transmembrane helix</keyword>
<name>A0A7V2T551_LEUMU</name>
<accession>A0A7V2T551</accession>
<dbReference type="PANTHER" id="PTHR39583">
    <property type="entry name" value="TYPE II SECRETION SYSTEM PROTEIN J-RELATED"/>
    <property type="match status" value="1"/>
</dbReference>
<evidence type="ECO:0000256" key="3">
    <source>
        <dbReference type="ARBA" id="ARBA00021539"/>
    </source>
</evidence>
<dbReference type="SUPFAM" id="SSF54523">
    <property type="entry name" value="Pili subunits"/>
    <property type="match status" value="1"/>
</dbReference>
<dbReference type="PANTHER" id="PTHR39583:SF2">
    <property type="entry name" value="TYPE II SECRETION SYSTEM PROTEIN J"/>
    <property type="match status" value="1"/>
</dbReference>
<comment type="subcellular location">
    <subcellularLocation>
        <location evidence="1">Cell inner membrane</location>
        <topology evidence="1">Single-pass membrane protein</topology>
    </subcellularLocation>
</comment>
<evidence type="ECO:0000256" key="8">
    <source>
        <dbReference type="ARBA" id="ARBA00022989"/>
    </source>
</evidence>
<dbReference type="NCBIfam" id="TIGR02532">
    <property type="entry name" value="IV_pilin_GFxxxE"/>
    <property type="match status" value="1"/>
</dbReference>
<dbReference type="NCBIfam" id="TIGR01711">
    <property type="entry name" value="gspJ"/>
    <property type="match status" value="1"/>
</dbReference>
<evidence type="ECO:0000256" key="1">
    <source>
        <dbReference type="ARBA" id="ARBA00004377"/>
    </source>
</evidence>
<gene>
    <name evidence="12" type="primary">gspJ</name>
    <name evidence="12" type="ORF">ENJ51_11995</name>
</gene>
<evidence type="ECO:0000256" key="4">
    <source>
        <dbReference type="ARBA" id="ARBA00022475"/>
    </source>
</evidence>
<dbReference type="Proteomes" id="UP000885750">
    <property type="component" value="Unassembled WGS sequence"/>
</dbReference>